<comment type="caution">
    <text evidence="1">The sequence shown here is derived from an EMBL/GenBank/DDBJ whole genome shotgun (WGS) entry which is preliminary data.</text>
</comment>
<accession>A0A643EZC9</accession>
<reference evidence="1" key="1">
    <citation type="submission" date="2019-09" db="EMBL/GenBank/DDBJ databases">
        <title>Draft genome sequences of 48 bacterial type strains from the CCUG.</title>
        <authorList>
            <person name="Tunovic T."/>
            <person name="Pineiro-Iglesias B."/>
            <person name="Unosson C."/>
            <person name="Inganas E."/>
            <person name="Ohlen M."/>
            <person name="Cardew S."/>
            <person name="Jensie-Markopoulos S."/>
            <person name="Salva-Serra F."/>
            <person name="Jaen-Luchoro D."/>
            <person name="Karlsson R."/>
            <person name="Svensson-Stadler L."/>
            <person name="Chun J."/>
            <person name="Moore E."/>
        </authorList>
    </citation>
    <scope>NUCLEOTIDE SEQUENCE</scope>
    <source>
        <strain evidence="1">CCUG 50899</strain>
    </source>
</reference>
<proteinExistence type="predicted"/>
<organism evidence="1">
    <name type="scientific">Brucella pituitosa</name>
    <dbReference type="NCBI Taxonomy" id="571256"/>
    <lineage>
        <taxon>Bacteria</taxon>
        <taxon>Pseudomonadati</taxon>
        <taxon>Pseudomonadota</taxon>
        <taxon>Alphaproteobacteria</taxon>
        <taxon>Hyphomicrobiales</taxon>
        <taxon>Brucellaceae</taxon>
        <taxon>Brucella/Ochrobactrum group</taxon>
        <taxon>Brucella</taxon>
    </lineage>
</organism>
<gene>
    <name evidence="1" type="ORF">F7Q93_15105</name>
</gene>
<dbReference type="RefSeq" id="WP_128093990.1">
    <property type="nucleotide sequence ID" value="NZ_JBHEEN010000006.1"/>
</dbReference>
<sequence>MSYITKNYSTDGGDTLVIGGTLKVEAGATVEGLEGGGGATAWADITGKPAVIAAGADQAAARTAIGAGTSSLAVATTAPAALAAAAAVGTGTTAARADHVHALPVATALQVVAGTGGLAAGNLQVTLQALATRIAALEDAAP</sequence>
<evidence type="ECO:0000313" key="1">
    <source>
        <dbReference type="EMBL" id="KAB0570567.1"/>
    </source>
</evidence>
<dbReference type="AlphaFoldDB" id="A0A643EZC9"/>
<protein>
    <submittedName>
        <fullName evidence="1">Uncharacterized protein</fullName>
    </submittedName>
</protein>
<dbReference type="EMBL" id="VZPE01000006">
    <property type="protein sequence ID" value="KAB0570567.1"/>
    <property type="molecule type" value="Genomic_DNA"/>
</dbReference>
<name>A0A643EZC9_9HYPH</name>